<proteinExistence type="predicted"/>
<dbReference type="AlphaFoldDB" id="A0A516X0J6"/>
<accession>A0A516X0J6</accession>
<dbReference type="OrthoDB" id="4736831at2"/>
<dbReference type="InterPro" id="IPR029069">
    <property type="entry name" value="HotDog_dom_sf"/>
</dbReference>
<sequence length="142" mass="15008">MSMPRCTIGDALPPLEIPLDRTLIVGAAIASQDFEDVHHDPGKARDRGTPDIFMSINTTNGLLDRYITDWSGPASRITRTSLRLGVPNFPGDTMTFTGEVTGLDGDAVTVRVHGSNARGVHVTAQVTVAPVDSAVSPEGAAR</sequence>
<name>A0A516X0J6_9ACTN</name>
<dbReference type="RefSeq" id="WP_143905516.1">
    <property type="nucleotide sequence ID" value="NZ_CP041765.1"/>
</dbReference>
<dbReference type="Proteomes" id="UP000317344">
    <property type="component" value="Chromosome"/>
</dbReference>
<reference evidence="1 2" key="1">
    <citation type="submission" date="2019-07" db="EMBL/GenBank/DDBJ databases">
        <title>Tomitella cavernea sp. nov., an actinomycete isolated from soil.</title>
        <authorList>
            <person name="Cheng J."/>
        </authorList>
    </citation>
    <scope>NUCLEOTIDE SEQUENCE [LARGE SCALE GENOMIC DNA]</scope>
    <source>
        <strain evidence="1 2">HY188</strain>
    </source>
</reference>
<protein>
    <submittedName>
        <fullName evidence="1">Acyl dehydratase</fullName>
    </submittedName>
</protein>
<dbReference type="SUPFAM" id="SSF54637">
    <property type="entry name" value="Thioesterase/thiol ester dehydrase-isomerase"/>
    <property type="match status" value="1"/>
</dbReference>
<reference evidence="1 2" key="2">
    <citation type="submission" date="2019-07" db="EMBL/GenBank/DDBJ databases">
        <authorList>
            <person name="Huang Y."/>
        </authorList>
    </citation>
    <scope>NUCLEOTIDE SEQUENCE [LARGE SCALE GENOMIC DNA]</scope>
    <source>
        <strain evidence="1 2">HY188</strain>
    </source>
</reference>
<evidence type="ECO:0000313" key="2">
    <source>
        <dbReference type="Proteomes" id="UP000317344"/>
    </source>
</evidence>
<keyword evidence="2" id="KW-1185">Reference proteome</keyword>
<organism evidence="1 2">
    <name type="scientific">Tomitella fengzijianii</name>
    <dbReference type="NCBI Taxonomy" id="2597660"/>
    <lineage>
        <taxon>Bacteria</taxon>
        <taxon>Bacillati</taxon>
        <taxon>Actinomycetota</taxon>
        <taxon>Actinomycetes</taxon>
        <taxon>Mycobacteriales</taxon>
        <taxon>Tomitella</taxon>
    </lineage>
</organism>
<gene>
    <name evidence="1" type="ORF">FO059_00690</name>
</gene>
<dbReference type="EMBL" id="CP041765">
    <property type="protein sequence ID" value="QDQ96131.1"/>
    <property type="molecule type" value="Genomic_DNA"/>
</dbReference>
<dbReference type="KEGG" id="toy:FO059_00690"/>
<dbReference type="Gene3D" id="3.10.129.10">
    <property type="entry name" value="Hotdog Thioesterase"/>
    <property type="match status" value="1"/>
</dbReference>
<evidence type="ECO:0000313" key="1">
    <source>
        <dbReference type="EMBL" id="QDQ96131.1"/>
    </source>
</evidence>